<dbReference type="Pfam" id="PF12804">
    <property type="entry name" value="NTP_transf_3"/>
    <property type="match status" value="1"/>
</dbReference>
<comment type="caution">
    <text evidence="4">The sequence shown here is derived from an EMBL/GenBank/DDBJ whole genome shotgun (WGS) entry which is preliminary data.</text>
</comment>
<evidence type="ECO:0000256" key="2">
    <source>
        <dbReference type="ARBA" id="ARBA00022695"/>
    </source>
</evidence>
<evidence type="ECO:0000259" key="3">
    <source>
        <dbReference type="Pfam" id="PF12804"/>
    </source>
</evidence>
<accession>A0A7C0XB30</accession>
<organism evidence="4">
    <name type="scientific">candidate division WOR-3 bacterium</name>
    <dbReference type="NCBI Taxonomy" id="2052148"/>
    <lineage>
        <taxon>Bacteria</taxon>
        <taxon>Bacteria division WOR-3</taxon>
    </lineage>
</organism>
<dbReference type="Gene3D" id="3.90.550.10">
    <property type="entry name" value="Spore Coat Polysaccharide Biosynthesis Protein SpsA, Chain A"/>
    <property type="match status" value="1"/>
</dbReference>
<dbReference type="InterPro" id="IPR025877">
    <property type="entry name" value="MobA-like_NTP_Trfase"/>
</dbReference>
<gene>
    <name evidence="4" type="ORF">ENG67_04735</name>
</gene>
<dbReference type="AlphaFoldDB" id="A0A7C0XB30"/>
<dbReference type="InterPro" id="IPR029044">
    <property type="entry name" value="Nucleotide-diphossugar_trans"/>
</dbReference>
<dbReference type="EMBL" id="DRBW01000181">
    <property type="protein sequence ID" value="HDM90495.1"/>
    <property type="molecule type" value="Genomic_DNA"/>
</dbReference>
<evidence type="ECO:0000313" key="4">
    <source>
        <dbReference type="EMBL" id="HDM90495.1"/>
    </source>
</evidence>
<keyword evidence="1" id="KW-0808">Transferase</keyword>
<keyword evidence="2 4" id="KW-0548">Nucleotidyltransferase</keyword>
<dbReference type="CDD" id="cd02523">
    <property type="entry name" value="PC_cytidylyltransferase"/>
    <property type="match status" value="1"/>
</dbReference>
<dbReference type="PANTHER" id="PTHR43584:SF8">
    <property type="entry name" value="N-ACETYLMURAMATE ALPHA-1-PHOSPHATE URIDYLYLTRANSFERASE"/>
    <property type="match status" value="1"/>
</dbReference>
<dbReference type="GO" id="GO:0016779">
    <property type="term" value="F:nucleotidyltransferase activity"/>
    <property type="evidence" value="ECO:0007669"/>
    <property type="project" value="UniProtKB-KW"/>
</dbReference>
<feature type="domain" description="MobA-like NTP transferase" evidence="3">
    <location>
        <begin position="12"/>
        <end position="128"/>
    </location>
</feature>
<reference evidence="4" key="1">
    <citation type="journal article" date="2020" name="mSystems">
        <title>Genome- and Community-Level Interaction Insights into Carbon Utilization and Element Cycling Functions of Hydrothermarchaeota in Hydrothermal Sediment.</title>
        <authorList>
            <person name="Zhou Z."/>
            <person name="Liu Y."/>
            <person name="Xu W."/>
            <person name="Pan J."/>
            <person name="Luo Z.H."/>
            <person name="Li M."/>
        </authorList>
    </citation>
    <scope>NUCLEOTIDE SEQUENCE [LARGE SCALE GENOMIC DNA]</scope>
    <source>
        <strain evidence="4">HyVt-237</strain>
    </source>
</reference>
<dbReference type="InterPro" id="IPR050065">
    <property type="entry name" value="GlmU-like"/>
</dbReference>
<protein>
    <submittedName>
        <fullName evidence="4">Phosphocholine cytidylyltransferase family protein</fullName>
    </submittedName>
</protein>
<dbReference type="PANTHER" id="PTHR43584">
    <property type="entry name" value="NUCLEOTIDYL TRANSFERASE"/>
    <property type="match status" value="1"/>
</dbReference>
<name>A0A7C0XB30_UNCW3</name>
<dbReference type="Proteomes" id="UP000885931">
    <property type="component" value="Unassembled WGS sequence"/>
</dbReference>
<evidence type="ECO:0000256" key="1">
    <source>
        <dbReference type="ARBA" id="ARBA00022679"/>
    </source>
</evidence>
<proteinExistence type="predicted"/>
<dbReference type="SUPFAM" id="SSF53448">
    <property type="entry name" value="Nucleotide-diphospho-sugar transferases"/>
    <property type="match status" value="1"/>
</dbReference>
<sequence length="248" mass="28218">MRDTERRLIVKAVFLAAGLGKRLHPITLKVPKGLIEIEGKTLLERAVETLEKFADPEKVIFVTGHGGNLIKDKFGLGERFLYVDNPHYSTKNNIYSLYLAFPHIGDDSFLLFNSDVLFHPEILKRALAGSFDTFLIIDNTKELGEEEMKVIIENDRIRAISKGLDPALSHGEYIGISRFSREGGRILRKHIEELIRNGKDGEFYEAGIQLMLDEYPVMASYTGGLPWIEIDDHKDLEEAKEMARSWDL</sequence>